<evidence type="ECO:0000256" key="6">
    <source>
        <dbReference type="ARBA" id="ARBA00022927"/>
    </source>
</evidence>
<comment type="caution">
    <text evidence="13">The sequence shown here is derived from an EMBL/GenBank/DDBJ whole genome shotgun (WGS) entry which is preliminary data.</text>
</comment>
<dbReference type="Gene3D" id="2.60.40.1230">
    <property type="match status" value="1"/>
</dbReference>
<evidence type="ECO:0000313" key="13">
    <source>
        <dbReference type="EMBL" id="KZS18222.1"/>
    </source>
</evidence>
<keyword evidence="8 11" id="KW-0168">Coated pit</keyword>
<dbReference type="InterPro" id="IPR002553">
    <property type="entry name" value="Clathrin/coatomer_adapt-like_N"/>
</dbReference>
<evidence type="ECO:0000256" key="8">
    <source>
        <dbReference type="ARBA" id="ARBA00023176"/>
    </source>
</evidence>
<comment type="similarity">
    <text evidence="11">Belongs to the adaptor complexes large subunit family.</text>
</comment>
<dbReference type="InterPro" id="IPR016024">
    <property type="entry name" value="ARM-type_fold"/>
</dbReference>
<dbReference type="SMART" id="SM00809">
    <property type="entry name" value="Alpha_adaptinC2"/>
    <property type="match status" value="1"/>
</dbReference>
<accession>A0A0P5KQ01</accession>
<dbReference type="GO" id="GO:0006886">
    <property type="term" value="P:intracellular protein transport"/>
    <property type="evidence" value="ECO:0007669"/>
    <property type="project" value="UniProtKB-UniRule"/>
</dbReference>
<dbReference type="Gene3D" id="3.30.310.10">
    <property type="entry name" value="TATA-Binding Protein"/>
    <property type="match status" value="1"/>
</dbReference>
<dbReference type="GO" id="GO:0035615">
    <property type="term" value="F:clathrin adaptor activity"/>
    <property type="evidence" value="ECO:0007669"/>
    <property type="project" value="InterPro"/>
</dbReference>
<dbReference type="Pfam" id="PF02296">
    <property type="entry name" value="Alpha_adaptin_C"/>
    <property type="match status" value="1"/>
</dbReference>
<dbReference type="GO" id="GO:0030122">
    <property type="term" value="C:AP-2 adaptor complex"/>
    <property type="evidence" value="ECO:0007669"/>
    <property type="project" value="InterPro"/>
</dbReference>
<organism evidence="13 14">
    <name type="scientific">Daphnia magna</name>
    <dbReference type="NCBI Taxonomy" id="35525"/>
    <lineage>
        <taxon>Eukaryota</taxon>
        <taxon>Metazoa</taxon>
        <taxon>Ecdysozoa</taxon>
        <taxon>Arthropoda</taxon>
        <taxon>Crustacea</taxon>
        <taxon>Branchiopoda</taxon>
        <taxon>Diplostraca</taxon>
        <taxon>Cladocera</taxon>
        <taxon>Anomopoda</taxon>
        <taxon>Daphniidae</taxon>
        <taxon>Daphnia</taxon>
    </lineage>
</organism>
<evidence type="ECO:0000256" key="11">
    <source>
        <dbReference type="PIRNR" id="PIRNR037091"/>
    </source>
</evidence>
<keyword evidence="4" id="KW-1003">Cell membrane</keyword>
<feature type="region of interest" description="Disordered" evidence="12">
    <location>
        <begin position="648"/>
        <end position="675"/>
    </location>
</feature>
<evidence type="ECO:0000256" key="10">
    <source>
        <dbReference type="ARBA" id="ARBA00068769"/>
    </source>
</evidence>
<proteinExistence type="inferred from homology"/>
<dbReference type="PIRSF" id="PIRSF037091">
    <property type="entry name" value="AP2_complex_alpha"/>
    <property type="match status" value="1"/>
</dbReference>
<dbReference type="STRING" id="35525.A0A0P5KQ01"/>
<dbReference type="InterPro" id="IPR009028">
    <property type="entry name" value="Coatomer/calthrin_app_sub_C"/>
</dbReference>
<keyword evidence="6 11" id="KW-0653">Protein transport</keyword>
<sequence length="943" mass="104776">MPAVRGDGMRGLAVFISDIRNCKSKEAEIKRINKELANIRSKFKGDKTLDGYQKKKYVCKLLFIFLLGHDIDFGHMEAVNLLSSNKYTEKQIGYLFISVLVNTNSDLIRLIIQSIKNDLASRNPIHVNLALQCIANIGSKEMAETFGTEIPKLLVSGDTMDVVKQSAALCLLRLLRTCPEVIPSGEWTSRIIHLLNDQHLGVVTAAASLIEALVKRNTDEYKGCVSLAVSRLSRIVTASYTDLQDYTYYFVPAPWLSVKLLRLLQNYPPPEDAGVRGRLTECLETILNKAQEPPKSKKVQHSNAKNAVLFEAISLIIHADSDATLLVRGCNQLGQFLSHRETNLRYLALESLCLLATSEFSHDSVKKHQETVINALKTERDVSVRQRAVDLLYAMCDKSNAEEIVQEMLNYLETADYSIREEMVLKVAILAEKYATDYTWYVDVILNLIRIAGDYVSDEVWFRVIQIVINRDDVQGYAAKTVFEALQAPACHENMVKVGSYVLGEFGNLIAGDQRSSPAVQFQLLHSKYHLCSANTRALLLTTYVKFVNLFPEIKHLIQDVFKADNNLRSADAELQQRASEYLQLSIVASTDVLATVLEEMPPFPERESSILAILKKKKPGRVAEPGSAGSDGATPKERKSPALNAVANHSNHNTSGQSNDLLGLASPSAPTTTPNPAPLVDMLADVFSSASPPSVNNGFGSSFQPIDNLKKFACKNNGVLFENDLLQIGVKSEFRQNLGRIALYFGNKTSFALQGFSSSVGTPGDLATKLILQVKPVDVNVDAGAQIQQLVNVECVDEFLEYPTLTILFLYNGVQQRLSLKLPLTINKFFEPTEMNSEAFFSRWKNLSGSNQEAQKIFQATQPIDASHIRMKLIGTGMKLLDGIDPNPENYVSAGIIHTRTQQIGCLLRLEPNRQAQMYRLTIRSSKDSVAKLICDLLCDQF</sequence>
<name>A0A0P5KQ01_9CRUS</name>
<dbReference type="SUPFAM" id="SSF48371">
    <property type="entry name" value="ARM repeat"/>
    <property type="match status" value="1"/>
</dbReference>
<dbReference type="GO" id="GO:0072583">
    <property type="term" value="P:clathrin-dependent endocytosis"/>
    <property type="evidence" value="ECO:0007669"/>
    <property type="project" value="InterPro"/>
</dbReference>
<keyword evidence="7 11" id="KW-0472">Membrane</keyword>
<protein>
    <recommendedName>
        <fullName evidence="10 11">AP-2 complex subunit alpha</fullName>
    </recommendedName>
</protein>
<evidence type="ECO:0000313" key="14">
    <source>
        <dbReference type="Proteomes" id="UP000076858"/>
    </source>
</evidence>
<evidence type="ECO:0000256" key="1">
    <source>
        <dbReference type="ARBA" id="ARBA00004277"/>
    </source>
</evidence>
<comment type="subcellular location">
    <subcellularLocation>
        <location evidence="2">Cell membrane</location>
        <topology evidence="2">Peripheral membrane protein</topology>
        <orientation evidence="2">Cytoplasmic side</orientation>
    </subcellularLocation>
    <subcellularLocation>
        <location evidence="1">Membrane</location>
        <location evidence="1">Coated pit</location>
        <topology evidence="1">Peripheral membrane protein</topology>
        <orientation evidence="1">Cytoplasmic side</orientation>
    </subcellularLocation>
</comment>
<evidence type="ECO:0000256" key="4">
    <source>
        <dbReference type="ARBA" id="ARBA00022475"/>
    </source>
</evidence>
<comment type="function">
    <text evidence="11">Adaptins are components of the adaptor complexes which link clathrin to receptors in coated vesicles. Clathrin-associated protein complexes are believed to interact with the cytoplasmic tails of membrane proteins, leading to their selection and concentration.</text>
</comment>
<evidence type="ECO:0000256" key="5">
    <source>
        <dbReference type="ARBA" id="ARBA00022583"/>
    </source>
</evidence>
<keyword evidence="3 11" id="KW-0813">Transport</keyword>
<dbReference type="OrthoDB" id="413467at2759"/>
<dbReference type="EMBL" id="LRGB01000547">
    <property type="protein sequence ID" value="KZS18222.1"/>
    <property type="molecule type" value="Genomic_DNA"/>
</dbReference>
<dbReference type="InterPro" id="IPR003164">
    <property type="entry name" value="Clathrin_a-adaptin_app_sub_C"/>
</dbReference>
<dbReference type="FunFam" id="3.30.310.10:FF:000004">
    <property type="entry name" value="AP-2 complex subunit alpha"/>
    <property type="match status" value="1"/>
</dbReference>
<keyword evidence="14" id="KW-1185">Reference proteome</keyword>
<evidence type="ECO:0000256" key="12">
    <source>
        <dbReference type="SAM" id="MobiDB-lite"/>
    </source>
</evidence>
<dbReference type="InterPro" id="IPR012295">
    <property type="entry name" value="TBP_dom_sf"/>
</dbReference>
<dbReference type="FunFam" id="1.25.10.10:FF:000020">
    <property type="entry name" value="AP-2 complex subunit alpha"/>
    <property type="match status" value="1"/>
</dbReference>
<feature type="region of interest" description="Disordered" evidence="12">
    <location>
        <begin position="622"/>
        <end position="641"/>
    </location>
</feature>
<dbReference type="Pfam" id="PF01602">
    <property type="entry name" value="Adaptin_N"/>
    <property type="match status" value="1"/>
</dbReference>
<dbReference type="InterPro" id="IPR017104">
    <property type="entry name" value="AP2_complex_asu"/>
</dbReference>
<dbReference type="PANTHER" id="PTHR22780">
    <property type="entry name" value="ADAPTIN, ALPHA/GAMMA/EPSILON"/>
    <property type="match status" value="1"/>
</dbReference>
<evidence type="ECO:0000256" key="2">
    <source>
        <dbReference type="ARBA" id="ARBA00004413"/>
    </source>
</evidence>
<dbReference type="SUPFAM" id="SSF49348">
    <property type="entry name" value="Clathrin adaptor appendage domain"/>
    <property type="match status" value="1"/>
</dbReference>
<keyword evidence="5 11" id="KW-0254">Endocytosis</keyword>
<dbReference type="Pfam" id="PF02883">
    <property type="entry name" value="Alpha_adaptinC2"/>
    <property type="match status" value="1"/>
</dbReference>
<dbReference type="Gene3D" id="1.25.10.10">
    <property type="entry name" value="Leucine-rich Repeat Variant"/>
    <property type="match status" value="1"/>
</dbReference>
<comment type="subunit">
    <text evidence="9">Adaptor protein complex 2 (AP-2) is a heterotetramer composed of two large adaptins (alpha-type and beta-type subunits), a medium adaptin (mu-type subunit AP50) and a small adaptin (sigma-type subunit AP17).</text>
</comment>
<gene>
    <name evidence="13" type="ORF">APZ42_015608</name>
</gene>
<reference evidence="13 14" key="1">
    <citation type="submission" date="2016-03" db="EMBL/GenBank/DDBJ databases">
        <title>EvidentialGene: Evidence-directed Construction of Genes on Genomes.</title>
        <authorList>
            <person name="Gilbert D.G."/>
            <person name="Choi J.-H."/>
            <person name="Mockaitis K."/>
            <person name="Colbourne J."/>
            <person name="Pfrender M."/>
        </authorList>
    </citation>
    <scope>NUCLEOTIDE SEQUENCE [LARGE SCALE GENOMIC DNA]</scope>
    <source>
        <strain evidence="13 14">Xinb3</strain>
        <tissue evidence="13">Complete organism</tissue>
    </source>
</reference>
<feature type="compositionally biased region" description="Low complexity" evidence="12">
    <location>
        <begin position="666"/>
        <end position="675"/>
    </location>
</feature>
<evidence type="ECO:0000256" key="7">
    <source>
        <dbReference type="ARBA" id="ARBA00023136"/>
    </source>
</evidence>
<feature type="compositionally biased region" description="Polar residues" evidence="12">
    <location>
        <begin position="648"/>
        <end position="661"/>
    </location>
</feature>
<dbReference type="InterPro" id="IPR050840">
    <property type="entry name" value="Adaptor_Complx_Large_Subunit"/>
</dbReference>
<dbReference type="AlphaFoldDB" id="A0A0P5KQ01"/>
<dbReference type="InterPro" id="IPR008152">
    <property type="entry name" value="Clathrin_a/b/g-adaptin_app_Ig"/>
</dbReference>
<dbReference type="SUPFAM" id="SSF55711">
    <property type="entry name" value="Subdomain of clathrin and coatomer appendage domain"/>
    <property type="match status" value="1"/>
</dbReference>
<evidence type="ECO:0000256" key="3">
    <source>
        <dbReference type="ARBA" id="ARBA00022448"/>
    </source>
</evidence>
<evidence type="ECO:0000256" key="9">
    <source>
        <dbReference type="ARBA" id="ARBA00062716"/>
    </source>
</evidence>
<dbReference type="InterPro" id="IPR011989">
    <property type="entry name" value="ARM-like"/>
</dbReference>
<dbReference type="InterPro" id="IPR013041">
    <property type="entry name" value="Clathrin_app_Ig-like_sf"/>
</dbReference>
<dbReference type="Proteomes" id="UP000076858">
    <property type="component" value="Unassembled WGS sequence"/>
</dbReference>
<dbReference type="FunFam" id="2.60.40.1230:FF:000003">
    <property type="entry name" value="AP-2 complex subunit alpha"/>
    <property type="match status" value="1"/>
</dbReference>